<evidence type="ECO:0000313" key="2">
    <source>
        <dbReference type="EMBL" id="VEL41127.1"/>
    </source>
</evidence>
<accession>A0A448XNQ8</accession>
<organism evidence="2 3">
    <name type="scientific">Protopolystoma xenopodis</name>
    <dbReference type="NCBI Taxonomy" id="117903"/>
    <lineage>
        <taxon>Eukaryota</taxon>
        <taxon>Metazoa</taxon>
        <taxon>Spiralia</taxon>
        <taxon>Lophotrochozoa</taxon>
        <taxon>Platyhelminthes</taxon>
        <taxon>Monogenea</taxon>
        <taxon>Polyopisthocotylea</taxon>
        <taxon>Polystomatidea</taxon>
        <taxon>Polystomatidae</taxon>
        <taxon>Protopolystoma</taxon>
    </lineage>
</organism>
<comment type="caution">
    <text evidence="2">The sequence shown here is derived from an EMBL/GenBank/DDBJ whole genome shotgun (WGS) entry which is preliminary data.</text>
</comment>
<protein>
    <submittedName>
        <fullName evidence="2">Uncharacterized protein</fullName>
    </submittedName>
</protein>
<evidence type="ECO:0000313" key="3">
    <source>
        <dbReference type="Proteomes" id="UP000784294"/>
    </source>
</evidence>
<name>A0A448XNQ8_9PLAT</name>
<gene>
    <name evidence="2" type="ORF">PXEA_LOCUS34567</name>
</gene>
<evidence type="ECO:0000256" key="1">
    <source>
        <dbReference type="SAM" id="MobiDB-lite"/>
    </source>
</evidence>
<dbReference type="AlphaFoldDB" id="A0A448XNQ8"/>
<sequence length="112" mass="11758">MFTTPLSDASVPPNFASPTSSLGGQESGVSALTFSGRRGSNLSALPRPAQVESGGPNEIQPACSPGSTVSASKFNRRFGGPFFPVHGFNDLSSQERCRVGANFFKYLVICLT</sequence>
<keyword evidence="3" id="KW-1185">Reference proteome</keyword>
<feature type="compositionally biased region" description="Polar residues" evidence="1">
    <location>
        <begin position="16"/>
        <end position="43"/>
    </location>
</feature>
<dbReference type="EMBL" id="CAAALY010267980">
    <property type="protein sequence ID" value="VEL41127.1"/>
    <property type="molecule type" value="Genomic_DNA"/>
</dbReference>
<dbReference type="Proteomes" id="UP000784294">
    <property type="component" value="Unassembled WGS sequence"/>
</dbReference>
<reference evidence="2" key="1">
    <citation type="submission" date="2018-11" db="EMBL/GenBank/DDBJ databases">
        <authorList>
            <consortium name="Pathogen Informatics"/>
        </authorList>
    </citation>
    <scope>NUCLEOTIDE SEQUENCE</scope>
</reference>
<dbReference type="OrthoDB" id="6287685at2759"/>
<feature type="region of interest" description="Disordered" evidence="1">
    <location>
        <begin position="1"/>
        <end position="69"/>
    </location>
</feature>
<proteinExistence type="predicted"/>